<keyword evidence="1" id="KW-1133">Transmembrane helix</keyword>
<evidence type="ECO:0000256" key="1">
    <source>
        <dbReference type="SAM" id="Phobius"/>
    </source>
</evidence>
<evidence type="ECO:0000313" key="3">
    <source>
        <dbReference type="EMBL" id="MDB8018917.1"/>
    </source>
</evidence>
<name>A0AAP3Q4Y6_9FIRM</name>
<evidence type="ECO:0000313" key="4">
    <source>
        <dbReference type="Proteomes" id="UP001212823"/>
    </source>
</evidence>
<keyword evidence="1" id="KW-0472">Membrane</keyword>
<proteinExistence type="predicted"/>
<dbReference type="AlphaFoldDB" id="A0AAP3Q4Y6"/>
<reference evidence="3" key="1">
    <citation type="submission" date="2023-01" db="EMBL/GenBank/DDBJ databases">
        <title>Human gut microbiome strain richness.</title>
        <authorList>
            <person name="Chen-Liaw A."/>
        </authorList>
    </citation>
    <scope>NUCLEOTIDE SEQUENCE</scope>
    <source>
        <strain evidence="3">1001283st1_D2_1001283B150209_150212</strain>
    </source>
</reference>
<dbReference type="Gene3D" id="2.60.40.10">
    <property type="entry name" value="Immunoglobulins"/>
    <property type="match status" value="1"/>
</dbReference>
<accession>A0AAP3Q4Y6</accession>
<comment type="caution">
    <text evidence="3">The sequence shown here is derived from an EMBL/GenBank/DDBJ whole genome shotgun (WGS) entry which is preliminary data.</text>
</comment>
<dbReference type="Proteomes" id="UP001212823">
    <property type="component" value="Unassembled WGS sequence"/>
</dbReference>
<dbReference type="InterPro" id="IPR007110">
    <property type="entry name" value="Ig-like_dom"/>
</dbReference>
<sequence>MKYNVRTKIIMVVILFAMFFSFGTINVKASMYNNKPSIVIIKQPQSVNEANGKQFTLKVEATGTGLKYKWQAQRTGESSWADFSDTTATLTRTMSSTYNGWKIRCIVTDANGNSVTSDSATVKMTTGPVITKQPQSVNEANGKQFALKVEATGTGLKYKWQAQRTGESSWADFSDTTATLTRTMSSTYNGWKIRCIVTDANGNSV</sequence>
<evidence type="ECO:0000259" key="2">
    <source>
        <dbReference type="PROSITE" id="PS50835"/>
    </source>
</evidence>
<feature type="transmembrane region" description="Helical" evidence="1">
    <location>
        <begin position="9"/>
        <end position="27"/>
    </location>
</feature>
<organism evidence="3 4">
    <name type="scientific">Agathobacter rectalis</name>
    <dbReference type="NCBI Taxonomy" id="39491"/>
    <lineage>
        <taxon>Bacteria</taxon>
        <taxon>Bacillati</taxon>
        <taxon>Bacillota</taxon>
        <taxon>Clostridia</taxon>
        <taxon>Lachnospirales</taxon>
        <taxon>Lachnospiraceae</taxon>
        <taxon>Agathobacter</taxon>
    </lineage>
</organism>
<dbReference type="InterPro" id="IPR013783">
    <property type="entry name" value="Ig-like_fold"/>
</dbReference>
<dbReference type="PROSITE" id="PS50835">
    <property type="entry name" value="IG_LIKE"/>
    <property type="match status" value="1"/>
</dbReference>
<feature type="domain" description="Ig-like" evidence="2">
    <location>
        <begin position="36"/>
        <end position="123"/>
    </location>
</feature>
<feature type="non-terminal residue" evidence="3">
    <location>
        <position position="205"/>
    </location>
</feature>
<protein>
    <recommendedName>
        <fullName evidence="2">Ig-like domain-containing protein</fullName>
    </recommendedName>
</protein>
<dbReference type="EMBL" id="JAQLYE010000027">
    <property type="protein sequence ID" value="MDB8018917.1"/>
    <property type="molecule type" value="Genomic_DNA"/>
</dbReference>
<gene>
    <name evidence="3" type="ORF">PNE45_12885</name>
</gene>
<dbReference type="RefSeq" id="WP_330675469.1">
    <property type="nucleotide sequence ID" value="NZ_JAQLYE010000027.1"/>
</dbReference>
<keyword evidence="1" id="KW-0812">Transmembrane</keyword>